<accession>A0AAC8QIA3</accession>
<dbReference type="AlphaFoldDB" id="A0AAC8QIA3"/>
<sequence length="38" mass="3878">MAPGACCAVCLVGYCAPPRLARAAFPHSAPADPVWIPP</sequence>
<dbReference type="KEGG" id="age:AA314_09692"/>
<evidence type="ECO:0000313" key="2">
    <source>
        <dbReference type="Proteomes" id="UP000035579"/>
    </source>
</evidence>
<name>A0AAC8QIA3_9BACT</name>
<dbReference type="EMBL" id="CP011509">
    <property type="protein sequence ID" value="AKJ08066.1"/>
    <property type="molecule type" value="Genomic_DNA"/>
</dbReference>
<organism evidence="1 2">
    <name type="scientific">Archangium gephyra</name>
    <dbReference type="NCBI Taxonomy" id="48"/>
    <lineage>
        <taxon>Bacteria</taxon>
        <taxon>Pseudomonadati</taxon>
        <taxon>Myxococcota</taxon>
        <taxon>Myxococcia</taxon>
        <taxon>Myxococcales</taxon>
        <taxon>Cystobacterineae</taxon>
        <taxon>Archangiaceae</taxon>
        <taxon>Archangium</taxon>
    </lineage>
</organism>
<dbReference type="Proteomes" id="UP000035579">
    <property type="component" value="Chromosome"/>
</dbReference>
<reference evidence="1 2" key="1">
    <citation type="submission" date="2015-05" db="EMBL/GenBank/DDBJ databases">
        <title>Genome assembly of Archangium gephyra DSM 2261.</title>
        <authorList>
            <person name="Sharma G."/>
            <person name="Subramanian S."/>
        </authorList>
    </citation>
    <scope>NUCLEOTIDE SEQUENCE [LARGE SCALE GENOMIC DNA]</scope>
    <source>
        <strain evidence="1 2">DSM 2261</strain>
    </source>
</reference>
<protein>
    <submittedName>
        <fullName evidence="1">Uncharacterized protein</fullName>
    </submittedName>
</protein>
<evidence type="ECO:0000313" key="1">
    <source>
        <dbReference type="EMBL" id="AKJ08066.1"/>
    </source>
</evidence>
<proteinExistence type="predicted"/>
<gene>
    <name evidence="1" type="ORF">AA314_09692</name>
</gene>